<dbReference type="InterPro" id="IPR036962">
    <property type="entry name" value="Glyco_hydro_3_N_sf"/>
</dbReference>
<keyword evidence="8" id="KW-1185">Reference proteome</keyword>
<dbReference type="AlphaFoldDB" id="A0A7Z2VPC9"/>
<gene>
    <name evidence="7" type="ORF">HH215_30275</name>
</gene>
<keyword evidence="6" id="KW-0326">Glycosidase</keyword>
<dbReference type="InterPro" id="IPR051915">
    <property type="entry name" value="Cellulose_Degrad_GH3"/>
</dbReference>
<dbReference type="EMBL" id="CP051680">
    <property type="protein sequence ID" value="QJD87041.1"/>
    <property type="molecule type" value="Genomic_DNA"/>
</dbReference>
<evidence type="ECO:0000256" key="3">
    <source>
        <dbReference type="ARBA" id="ARBA00012744"/>
    </source>
</evidence>
<sequence>MNATNDIAIYRNPDINVEARVNDLLGRMTFGEKVRQLERYWGATFMSGMYSSMDNKPVSDARIQWDKVMSRIGDDGVGCIYGLFGAPKVYNQLQQYAIEQTRLGIPILFCEDKHIDRVVDIGTISIKSLDIAVSRVLNQKIKLGLFEKPYVE</sequence>
<keyword evidence="5" id="KW-0378">Hydrolase</keyword>
<dbReference type="RefSeq" id="WP_169283287.1">
    <property type="nucleotide sequence ID" value="NZ_CP051680.1"/>
</dbReference>
<accession>A0A7Z2VPC9</accession>
<evidence type="ECO:0000313" key="8">
    <source>
        <dbReference type="Proteomes" id="UP000502248"/>
    </source>
</evidence>
<dbReference type="EC" id="3.2.1.21" evidence="3"/>
<evidence type="ECO:0000256" key="4">
    <source>
        <dbReference type="ARBA" id="ARBA00022729"/>
    </source>
</evidence>
<evidence type="ECO:0000256" key="1">
    <source>
        <dbReference type="ARBA" id="ARBA00000448"/>
    </source>
</evidence>
<keyword evidence="4" id="KW-0732">Signal</keyword>
<name>A0A7Z2VPC9_9BACL</name>
<dbReference type="PANTHER" id="PTHR30620:SF16">
    <property type="entry name" value="LYSOSOMAL BETA GLUCOSIDASE"/>
    <property type="match status" value="1"/>
</dbReference>
<dbReference type="Proteomes" id="UP000502248">
    <property type="component" value="Chromosome"/>
</dbReference>
<dbReference type="Gene3D" id="3.20.20.300">
    <property type="entry name" value="Glycoside hydrolase, family 3, N-terminal domain"/>
    <property type="match status" value="1"/>
</dbReference>
<evidence type="ECO:0000256" key="5">
    <source>
        <dbReference type="ARBA" id="ARBA00022801"/>
    </source>
</evidence>
<dbReference type="InterPro" id="IPR017853">
    <property type="entry name" value="GH"/>
</dbReference>
<comment type="catalytic activity">
    <reaction evidence="1">
        <text>Hydrolysis of terminal, non-reducing beta-D-glucosyl residues with release of beta-D-glucose.</text>
        <dbReference type="EC" id="3.2.1.21"/>
    </reaction>
</comment>
<evidence type="ECO:0000313" key="7">
    <source>
        <dbReference type="EMBL" id="QJD87041.1"/>
    </source>
</evidence>
<comment type="similarity">
    <text evidence="2">Belongs to the glycosyl hydrolase 3 family.</text>
</comment>
<reference evidence="7 8" key="1">
    <citation type="submission" date="2020-04" db="EMBL/GenBank/DDBJ databases">
        <title>Genome sequencing of novel species.</title>
        <authorList>
            <person name="Heo J."/>
            <person name="Kim S.-J."/>
            <person name="Kim J.-S."/>
            <person name="Hong S.-B."/>
            <person name="Kwon S.-W."/>
        </authorList>
    </citation>
    <scope>NUCLEOTIDE SEQUENCE [LARGE SCALE GENOMIC DNA]</scope>
    <source>
        <strain evidence="7 8">MFER-1</strain>
    </source>
</reference>
<protein>
    <recommendedName>
        <fullName evidence="3">beta-glucosidase</fullName>
        <ecNumber evidence="3">3.2.1.21</ecNumber>
    </recommendedName>
</protein>
<dbReference type="GO" id="GO:0009251">
    <property type="term" value="P:glucan catabolic process"/>
    <property type="evidence" value="ECO:0007669"/>
    <property type="project" value="TreeGrafter"/>
</dbReference>
<dbReference type="KEGG" id="cheb:HH215_30275"/>
<proteinExistence type="inferred from homology"/>
<evidence type="ECO:0000256" key="2">
    <source>
        <dbReference type="ARBA" id="ARBA00005336"/>
    </source>
</evidence>
<evidence type="ECO:0000256" key="6">
    <source>
        <dbReference type="ARBA" id="ARBA00023295"/>
    </source>
</evidence>
<organism evidence="7 8">
    <name type="scientific">Cohnella herbarum</name>
    <dbReference type="NCBI Taxonomy" id="2728023"/>
    <lineage>
        <taxon>Bacteria</taxon>
        <taxon>Bacillati</taxon>
        <taxon>Bacillota</taxon>
        <taxon>Bacilli</taxon>
        <taxon>Bacillales</taxon>
        <taxon>Paenibacillaceae</taxon>
        <taxon>Cohnella</taxon>
    </lineage>
</organism>
<dbReference type="GO" id="GO:0008422">
    <property type="term" value="F:beta-glucosidase activity"/>
    <property type="evidence" value="ECO:0007669"/>
    <property type="project" value="UniProtKB-EC"/>
</dbReference>
<dbReference type="SUPFAM" id="SSF51445">
    <property type="entry name" value="(Trans)glycosidases"/>
    <property type="match status" value="1"/>
</dbReference>
<dbReference type="PANTHER" id="PTHR30620">
    <property type="entry name" value="PERIPLASMIC BETA-GLUCOSIDASE-RELATED"/>
    <property type="match status" value="1"/>
</dbReference>